<evidence type="ECO:0000256" key="7">
    <source>
        <dbReference type="ARBA" id="ARBA00023033"/>
    </source>
</evidence>
<dbReference type="HOGENOM" id="CLU_006937_8_1_1"/>
<keyword evidence="4" id="KW-0274">FAD</keyword>
<protein>
    <submittedName>
        <fullName evidence="10">Cyclopentanone 1,2-monooxygenase</fullName>
    </submittedName>
</protein>
<keyword evidence="6" id="KW-0560">Oxidoreductase</keyword>
<dbReference type="AlphaFoldDB" id="A0A0B4GQI7"/>
<evidence type="ECO:0000256" key="2">
    <source>
        <dbReference type="ARBA" id="ARBA00010139"/>
    </source>
</evidence>
<gene>
    <name evidence="10" type="ORF">MAN_00003</name>
</gene>
<evidence type="ECO:0000259" key="9">
    <source>
        <dbReference type="Pfam" id="PF07992"/>
    </source>
</evidence>
<comment type="cofactor">
    <cofactor evidence="1">
        <name>FAD</name>
        <dbReference type="ChEBI" id="CHEBI:57692"/>
    </cofactor>
</comment>
<accession>A0A0B4GQI7</accession>
<dbReference type="OrthoDB" id="66881at2759"/>
<evidence type="ECO:0000256" key="6">
    <source>
        <dbReference type="ARBA" id="ARBA00023002"/>
    </source>
</evidence>
<evidence type="ECO:0000313" key="10">
    <source>
        <dbReference type="EMBL" id="KID70404.1"/>
    </source>
</evidence>
<reference evidence="10 11" key="1">
    <citation type="journal article" date="2014" name="Proc. Natl. Acad. Sci. U.S.A.">
        <title>Trajectory and genomic determinants of fungal-pathogen speciation and host adaptation.</title>
        <authorList>
            <person name="Hu X."/>
            <person name="Xiao G."/>
            <person name="Zheng P."/>
            <person name="Shang Y."/>
            <person name="Su Y."/>
            <person name="Zhang X."/>
            <person name="Liu X."/>
            <person name="Zhan S."/>
            <person name="St Leger R.J."/>
            <person name="Wang C."/>
        </authorList>
    </citation>
    <scope>NUCLEOTIDE SEQUENCE [LARGE SCALE GENOMIC DNA]</scope>
    <source>
        <strain evidence="10 11">ARSEF 549</strain>
    </source>
</reference>
<evidence type="ECO:0000313" key="11">
    <source>
        <dbReference type="Proteomes" id="UP000031186"/>
    </source>
</evidence>
<organism evidence="10 11">
    <name type="scientific">Metarhizium anisopliae (strain ARSEF 549)</name>
    <dbReference type="NCBI Taxonomy" id="3151832"/>
    <lineage>
        <taxon>Eukaryota</taxon>
        <taxon>Fungi</taxon>
        <taxon>Dikarya</taxon>
        <taxon>Ascomycota</taxon>
        <taxon>Pezizomycotina</taxon>
        <taxon>Sordariomycetes</taxon>
        <taxon>Hypocreomycetidae</taxon>
        <taxon>Hypocreales</taxon>
        <taxon>Clavicipitaceae</taxon>
        <taxon>Metarhizium</taxon>
    </lineage>
</organism>
<comment type="caution">
    <text evidence="10">The sequence shown here is derived from an EMBL/GenBank/DDBJ whole genome shotgun (WGS) entry which is preliminary data.</text>
</comment>
<evidence type="ECO:0000256" key="5">
    <source>
        <dbReference type="ARBA" id="ARBA00022857"/>
    </source>
</evidence>
<comment type="similarity">
    <text evidence="2">Belongs to the FAD-binding monooxygenase family.</text>
</comment>
<keyword evidence="3" id="KW-0285">Flavoprotein</keyword>
<evidence type="ECO:0000256" key="1">
    <source>
        <dbReference type="ARBA" id="ARBA00001974"/>
    </source>
</evidence>
<dbReference type="PANTHER" id="PTHR43098">
    <property type="entry name" value="L-ORNITHINE N(5)-MONOOXYGENASE-RELATED"/>
    <property type="match status" value="1"/>
</dbReference>
<keyword evidence="11" id="KW-1185">Reference proteome</keyword>
<keyword evidence="5" id="KW-0521">NADP</keyword>
<dbReference type="Proteomes" id="UP000031186">
    <property type="component" value="Unassembled WGS sequence"/>
</dbReference>
<dbReference type="Gene3D" id="3.50.50.60">
    <property type="entry name" value="FAD/NAD(P)-binding domain"/>
    <property type="match status" value="2"/>
</dbReference>
<feature type="domain" description="FAD/NAD(P)-binding" evidence="9">
    <location>
        <begin position="51"/>
        <end position="262"/>
    </location>
</feature>
<sequence length="590" mass="65909">MQRSILAARAAKSVNGHAETHGVNGDTEAKGTNGHFRTNGNSSGAVRLELDAAIVGGGFAGVYLMHRLRQEGFNVKLVEAGSGLGGIWHWNKLTYGPCVHQDSKYPVYALDIPEIYETWEWSEQYPSAPELQRYFHHVDKILDISKDTLYNTRVHTARWDDETHNWQVSCDNGTEITARFLHGCLGFASKRHFPDWPGLDTFGGRMCHSSFWPAEGINVRGKKVGVIGTGATGVQIAQTTARDAEQLTVFVRTPNTCMPMRQQPLTRETIDSDRAGLKQLLGTDRYKNSSGFLYPDSEKNLVDDSPEEIERTLQNAWQVGGFAVLFVYKDLLLNPEANRVVYDFWARNTRKRISDPVKRDILAPLEPLHPFAGKRVSLEQDYYEQMDKPNVKLVDLKQVDITRVVPQGIVTSDGVTHELDMIAIATGFDSLTGSFTQIDIRGIDNQSLSETWNTQRGALTYLGMAVHGFPNFFFTNASAMCECGPHSPTFYNNGPSLVQPQGEWIVGMMTSMRANGQSKINAQLQAQEDWKKLTNELHSVSLRHKVDSWYTGANIPGKPRQVLSYDGGLPRYLETIRGKATNGYNGFDLS</sequence>
<dbReference type="EMBL" id="AZNF01000001">
    <property type="protein sequence ID" value="KID70404.1"/>
    <property type="molecule type" value="Genomic_DNA"/>
</dbReference>
<dbReference type="VEuPathDB" id="FungiDB:MAN_00003"/>
<dbReference type="InterPro" id="IPR023753">
    <property type="entry name" value="FAD/NAD-binding_dom"/>
</dbReference>
<feature type="non-terminal residue" evidence="10">
    <location>
        <position position="1"/>
    </location>
</feature>
<evidence type="ECO:0000256" key="3">
    <source>
        <dbReference type="ARBA" id="ARBA00022630"/>
    </source>
</evidence>
<dbReference type="Pfam" id="PF07992">
    <property type="entry name" value="Pyr_redox_2"/>
    <property type="match status" value="1"/>
</dbReference>
<dbReference type="GO" id="GO:0004497">
    <property type="term" value="F:monooxygenase activity"/>
    <property type="evidence" value="ECO:0007669"/>
    <property type="project" value="UniProtKB-KW"/>
</dbReference>
<dbReference type="SUPFAM" id="SSF51905">
    <property type="entry name" value="FAD/NAD(P)-binding domain"/>
    <property type="match status" value="2"/>
</dbReference>
<dbReference type="InterPro" id="IPR036188">
    <property type="entry name" value="FAD/NAD-bd_sf"/>
</dbReference>
<keyword evidence="7" id="KW-0503">Monooxygenase</keyword>
<dbReference type="InterPro" id="IPR050775">
    <property type="entry name" value="FAD-binding_Monooxygenases"/>
</dbReference>
<name>A0A0B4GQI7_METAF</name>
<evidence type="ECO:0000256" key="4">
    <source>
        <dbReference type="ARBA" id="ARBA00022827"/>
    </source>
</evidence>
<evidence type="ECO:0000256" key="8">
    <source>
        <dbReference type="SAM" id="MobiDB-lite"/>
    </source>
</evidence>
<feature type="region of interest" description="Disordered" evidence="8">
    <location>
        <begin position="10"/>
        <end position="40"/>
    </location>
</feature>
<proteinExistence type="inferred from homology"/>
<dbReference type="PANTHER" id="PTHR43098:SF3">
    <property type="entry name" value="L-ORNITHINE N(5)-MONOOXYGENASE-RELATED"/>
    <property type="match status" value="1"/>
</dbReference>